<evidence type="ECO:0000313" key="10">
    <source>
        <dbReference type="Proteomes" id="UP000619078"/>
    </source>
</evidence>
<dbReference type="InterPro" id="IPR050925">
    <property type="entry name" value="Rhomboid_protease_S54"/>
</dbReference>
<sequence>MLEYLQYAPVASIIFVLTIATTLWAFNDEDIYARFILNPYNVSRGERVYTVITSGLIHKDWNHLFFNMLSYYFFAFQLEAVLGHWQFGVLYVISLILSDLPSIQKHKNDIWYNSLGASGAISAVVFSAIMYNPFAQMGLLIIPGIHFPAFVFGALYLIYCHFASKHARDNVNHDAHLFGALSGIIITIALNPRIVHDFIGKFSEAIQSLQR</sequence>
<keyword evidence="10" id="KW-1185">Reference proteome</keyword>
<dbReference type="SUPFAM" id="SSF144091">
    <property type="entry name" value="Rhomboid-like"/>
    <property type="match status" value="1"/>
</dbReference>
<evidence type="ECO:0000256" key="6">
    <source>
        <dbReference type="ARBA" id="ARBA00023136"/>
    </source>
</evidence>
<dbReference type="GO" id="GO:0016020">
    <property type="term" value="C:membrane"/>
    <property type="evidence" value="ECO:0007669"/>
    <property type="project" value="UniProtKB-SubCell"/>
</dbReference>
<dbReference type="AlphaFoldDB" id="A0A926NRY8"/>
<keyword evidence="4" id="KW-0378">Hydrolase</keyword>
<dbReference type="RefSeq" id="WP_191163375.1">
    <property type="nucleotide sequence ID" value="NZ_JACWMX010000004.1"/>
</dbReference>
<name>A0A926NRY8_9SPHI</name>
<dbReference type="InterPro" id="IPR022764">
    <property type="entry name" value="Peptidase_S54_rhomboid_dom"/>
</dbReference>
<evidence type="ECO:0000313" key="9">
    <source>
        <dbReference type="EMBL" id="MBD1393635.1"/>
    </source>
</evidence>
<evidence type="ECO:0000256" key="2">
    <source>
        <dbReference type="ARBA" id="ARBA00009045"/>
    </source>
</evidence>
<evidence type="ECO:0000256" key="3">
    <source>
        <dbReference type="ARBA" id="ARBA00022692"/>
    </source>
</evidence>
<dbReference type="Proteomes" id="UP000619078">
    <property type="component" value="Unassembled WGS sequence"/>
</dbReference>
<protein>
    <submittedName>
        <fullName evidence="9">Rhomboid family intramembrane serine protease</fullName>
    </submittedName>
</protein>
<feature type="transmembrane region" description="Helical" evidence="7">
    <location>
        <begin position="110"/>
        <end position="131"/>
    </location>
</feature>
<comment type="subcellular location">
    <subcellularLocation>
        <location evidence="1">Membrane</location>
        <topology evidence="1">Multi-pass membrane protein</topology>
    </subcellularLocation>
</comment>
<dbReference type="InterPro" id="IPR035952">
    <property type="entry name" value="Rhomboid-like_sf"/>
</dbReference>
<feature type="transmembrane region" description="Helical" evidence="7">
    <location>
        <begin position="71"/>
        <end position="98"/>
    </location>
</feature>
<evidence type="ECO:0000256" key="4">
    <source>
        <dbReference type="ARBA" id="ARBA00022801"/>
    </source>
</evidence>
<feature type="transmembrane region" description="Helical" evidence="7">
    <location>
        <begin position="137"/>
        <end position="159"/>
    </location>
</feature>
<evidence type="ECO:0000256" key="5">
    <source>
        <dbReference type="ARBA" id="ARBA00022989"/>
    </source>
</evidence>
<evidence type="ECO:0000259" key="8">
    <source>
        <dbReference type="Pfam" id="PF01694"/>
    </source>
</evidence>
<evidence type="ECO:0000256" key="7">
    <source>
        <dbReference type="SAM" id="Phobius"/>
    </source>
</evidence>
<comment type="caution">
    <text evidence="9">The sequence shown here is derived from an EMBL/GenBank/DDBJ whole genome shotgun (WGS) entry which is preliminary data.</text>
</comment>
<feature type="domain" description="Peptidase S54 rhomboid" evidence="8">
    <location>
        <begin position="46"/>
        <end position="190"/>
    </location>
</feature>
<dbReference type="Pfam" id="PF01694">
    <property type="entry name" value="Rhomboid"/>
    <property type="match status" value="1"/>
</dbReference>
<keyword evidence="9" id="KW-0645">Protease</keyword>
<feature type="transmembrane region" description="Helical" evidence="7">
    <location>
        <begin position="7"/>
        <end position="26"/>
    </location>
</feature>
<keyword evidence="3 7" id="KW-0812">Transmembrane</keyword>
<keyword evidence="6 7" id="KW-0472">Membrane</keyword>
<dbReference type="Gene3D" id="1.20.1540.10">
    <property type="entry name" value="Rhomboid-like"/>
    <property type="match status" value="1"/>
</dbReference>
<dbReference type="GO" id="GO:0006508">
    <property type="term" value="P:proteolysis"/>
    <property type="evidence" value="ECO:0007669"/>
    <property type="project" value="UniProtKB-KW"/>
</dbReference>
<evidence type="ECO:0000256" key="1">
    <source>
        <dbReference type="ARBA" id="ARBA00004141"/>
    </source>
</evidence>
<dbReference type="PANTHER" id="PTHR43731">
    <property type="entry name" value="RHOMBOID PROTEASE"/>
    <property type="match status" value="1"/>
</dbReference>
<dbReference type="EMBL" id="JACWMX010000004">
    <property type="protein sequence ID" value="MBD1393635.1"/>
    <property type="molecule type" value="Genomic_DNA"/>
</dbReference>
<dbReference type="GO" id="GO:0004252">
    <property type="term" value="F:serine-type endopeptidase activity"/>
    <property type="evidence" value="ECO:0007669"/>
    <property type="project" value="InterPro"/>
</dbReference>
<comment type="similarity">
    <text evidence="2">Belongs to the peptidase S54 family.</text>
</comment>
<reference evidence="9" key="1">
    <citation type="submission" date="2020-09" db="EMBL/GenBank/DDBJ databases">
        <title>Novel species of Mucilaginibacter isolated from a glacier on the Tibetan Plateau.</title>
        <authorList>
            <person name="Liu Q."/>
            <person name="Xin Y.-H."/>
        </authorList>
    </citation>
    <scope>NUCLEOTIDE SEQUENCE</scope>
    <source>
        <strain evidence="9">ZB1P21</strain>
    </source>
</reference>
<keyword evidence="5 7" id="KW-1133">Transmembrane helix</keyword>
<gene>
    <name evidence="9" type="ORF">IDJ76_11055</name>
</gene>
<organism evidence="9 10">
    <name type="scientific">Mucilaginibacter glaciei</name>
    <dbReference type="NCBI Taxonomy" id="2772109"/>
    <lineage>
        <taxon>Bacteria</taxon>
        <taxon>Pseudomonadati</taxon>
        <taxon>Bacteroidota</taxon>
        <taxon>Sphingobacteriia</taxon>
        <taxon>Sphingobacteriales</taxon>
        <taxon>Sphingobacteriaceae</taxon>
        <taxon>Mucilaginibacter</taxon>
    </lineage>
</organism>
<dbReference type="PANTHER" id="PTHR43731:SF14">
    <property type="entry name" value="PRESENILIN-ASSOCIATED RHOMBOID-LIKE PROTEIN, MITOCHONDRIAL"/>
    <property type="match status" value="1"/>
</dbReference>
<proteinExistence type="inferred from homology"/>
<accession>A0A926NRY8</accession>